<dbReference type="KEGG" id="rga:RGR602_PC00125"/>
<feature type="domain" description="TNase-like" evidence="2">
    <location>
        <begin position="214"/>
        <end position="348"/>
    </location>
</feature>
<dbReference type="RefSeq" id="WP_323808293.1">
    <property type="nucleotide sequence ID" value="NZ_CP006880.1"/>
</dbReference>
<accession>A0A0B4XCD1</accession>
<dbReference type="Gene3D" id="2.40.50.90">
    <property type="match status" value="1"/>
</dbReference>
<keyword evidence="4" id="KW-1185">Reference proteome</keyword>
<reference evidence="3 4" key="1">
    <citation type="submission" date="2013-11" db="EMBL/GenBank/DDBJ databases">
        <title>Complete genome sequence of Rhizobium gallicum bv. gallicum R602.</title>
        <authorList>
            <person name="Bustos P."/>
            <person name="Santamaria R.I."/>
            <person name="Lozano L."/>
            <person name="Acosta J.L."/>
            <person name="Ormeno-Orrillo E."/>
            <person name="Rogel M.A."/>
            <person name="Romero D."/>
            <person name="Cevallos M.A."/>
            <person name="Martinez-Romero E."/>
            <person name="Gonzalez V."/>
        </authorList>
    </citation>
    <scope>NUCLEOTIDE SEQUENCE [LARGE SCALE GENOMIC DNA]</scope>
    <source>
        <strain evidence="3 4">R602</strain>
        <plasmid evidence="3 4">pRgalR602c</plasmid>
    </source>
</reference>
<dbReference type="AlphaFoldDB" id="A0A0B4XCD1"/>
<dbReference type="InterPro" id="IPR035437">
    <property type="entry name" value="SNase_OB-fold_sf"/>
</dbReference>
<protein>
    <submittedName>
        <fullName evidence="3">Nuclease SNase-like protein</fullName>
    </submittedName>
</protein>
<evidence type="ECO:0000313" key="4">
    <source>
        <dbReference type="Proteomes" id="UP000031368"/>
    </source>
</evidence>
<gene>
    <name evidence="3" type="ORF">RGR602_PC00125</name>
</gene>
<dbReference type="HOGENOM" id="CLU_690529_0_0_5"/>
<keyword evidence="3" id="KW-0614">Plasmid</keyword>
<proteinExistence type="predicted"/>
<dbReference type="Proteomes" id="UP000031368">
    <property type="component" value="Plasmid pRgalR602c"/>
</dbReference>
<evidence type="ECO:0000313" key="3">
    <source>
        <dbReference type="EMBL" id="AJD44172.1"/>
    </source>
</evidence>
<evidence type="ECO:0000256" key="1">
    <source>
        <dbReference type="SAM" id="SignalP"/>
    </source>
</evidence>
<feature type="signal peptide" evidence="1">
    <location>
        <begin position="1"/>
        <end position="22"/>
    </location>
</feature>
<evidence type="ECO:0000259" key="2">
    <source>
        <dbReference type="SMART" id="SM00318"/>
    </source>
</evidence>
<keyword evidence="1" id="KW-0732">Signal</keyword>
<dbReference type="InterPro" id="IPR016071">
    <property type="entry name" value="Staphylococal_nuclease_OB-fold"/>
</dbReference>
<geneLocation type="plasmid" evidence="3 4">
    <name>pRgalR602c</name>
</geneLocation>
<organism evidence="3 4">
    <name type="scientific">Rhizobium gallicum bv. gallicum R602sp</name>
    <dbReference type="NCBI Taxonomy" id="1041138"/>
    <lineage>
        <taxon>Bacteria</taxon>
        <taxon>Pseudomonadati</taxon>
        <taxon>Pseudomonadota</taxon>
        <taxon>Alphaproteobacteria</taxon>
        <taxon>Hyphomicrobiales</taxon>
        <taxon>Rhizobiaceae</taxon>
        <taxon>Rhizobium/Agrobacterium group</taxon>
        <taxon>Rhizobium</taxon>
    </lineage>
</organism>
<dbReference type="EMBL" id="CP006880">
    <property type="protein sequence ID" value="AJD44172.1"/>
    <property type="molecule type" value="Genomic_DNA"/>
</dbReference>
<name>A0A0B4XCD1_9HYPH</name>
<dbReference type="SUPFAM" id="SSF50199">
    <property type="entry name" value="Staphylococcal nuclease"/>
    <property type="match status" value="1"/>
</dbReference>
<dbReference type="SMART" id="SM00318">
    <property type="entry name" value="SNc"/>
    <property type="match status" value="1"/>
</dbReference>
<sequence>MSGTGGITVGLILALEASTAFAAPAGYFDLGARAVLETGNTWSMNGHRYRLYGVQSCLRGTTFTNNAGKSHDCGDASLSVVAAFIKDTHPACAPIAENSAVTYVVCFAVVAGQHLDLGTMMISEGHAFAALDADGLPVNPAPQVRTLAVFQCPAPVDPSRTSCSEGYPGGWRAMRNLAASLMMISGLGSFQAAGADLPRDDRYGMRPTIVTLRPAIKGRVSVISGDTLWFPEFGRRVRLAGIDACALPQWAFDPSMEQATSSPAPVPCGPLAKAWLKRVVGTAIVVCQPISHAGLDNLSGRCSARGCDLGLEMLRAGWARTGLKGFANSQYLAAQRHARSARYGLWGTYALGMDEWQRKAIDRTTQRRPLADWNLLSDREQEITPPFADWRNRPRRTDR</sequence>
<feature type="chain" id="PRO_5002098610" evidence="1">
    <location>
        <begin position="23"/>
        <end position="399"/>
    </location>
</feature>